<evidence type="ECO:0000256" key="5">
    <source>
        <dbReference type="ARBA" id="ARBA00022723"/>
    </source>
</evidence>
<evidence type="ECO:0000313" key="14">
    <source>
        <dbReference type="Proteomes" id="UP000184123"/>
    </source>
</evidence>
<evidence type="ECO:0000313" key="13">
    <source>
        <dbReference type="EMBL" id="SHL95576.1"/>
    </source>
</evidence>
<keyword evidence="5" id="KW-0479">Metal-binding</keyword>
<dbReference type="STRING" id="44933.SAMN05660971_01804"/>
<feature type="signal peptide" evidence="11">
    <location>
        <begin position="1"/>
        <end position="22"/>
    </location>
</feature>
<dbReference type="SUPFAM" id="SSF56784">
    <property type="entry name" value="HAD-like"/>
    <property type="match status" value="1"/>
</dbReference>
<evidence type="ECO:0000256" key="3">
    <source>
        <dbReference type="ARBA" id="ARBA00012640"/>
    </source>
</evidence>
<evidence type="ECO:0000256" key="8">
    <source>
        <dbReference type="ARBA" id="ARBA00023299"/>
    </source>
</evidence>
<evidence type="ECO:0000256" key="10">
    <source>
        <dbReference type="ARBA" id="ARBA00048523"/>
    </source>
</evidence>
<keyword evidence="8" id="KW-0718">Serine biosynthesis</keyword>
<dbReference type="Gene3D" id="3.40.50.1000">
    <property type="entry name" value="HAD superfamily/HAD-like"/>
    <property type="match status" value="1"/>
</dbReference>
<dbReference type="InterPro" id="IPR050582">
    <property type="entry name" value="HAD-like_SerB"/>
</dbReference>
<evidence type="ECO:0000256" key="9">
    <source>
        <dbReference type="ARBA" id="ARBA00048138"/>
    </source>
</evidence>
<dbReference type="EMBL" id="BJXU01000038">
    <property type="protein sequence ID" value="GEN23273.1"/>
    <property type="molecule type" value="Genomic_DNA"/>
</dbReference>
<evidence type="ECO:0000256" key="2">
    <source>
        <dbReference type="ARBA" id="ARBA00005135"/>
    </source>
</evidence>
<evidence type="ECO:0000313" key="12">
    <source>
        <dbReference type="EMBL" id="GEN23273.1"/>
    </source>
</evidence>
<accession>A0A1M7EVC3</accession>
<dbReference type="AlphaFoldDB" id="A0A1M7EVC3"/>
<evidence type="ECO:0000256" key="4">
    <source>
        <dbReference type="ARBA" id="ARBA00022605"/>
    </source>
</evidence>
<dbReference type="OrthoDB" id="9799365at2"/>
<evidence type="ECO:0000313" key="15">
    <source>
        <dbReference type="Proteomes" id="UP000321726"/>
    </source>
</evidence>
<dbReference type="PANTHER" id="PTHR43344">
    <property type="entry name" value="PHOSPHOSERINE PHOSPHATASE"/>
    <property type="match status" value="1"/>
</dbReference>
<keyword evidence="11" id="KW-0732">Signal</keyword>
<organism evidence="13 14">
    <name type="scientific">Halomonas cupida</name>
    <dbReference type="NCBI Taxonomy" id="44933"/>
    <lineage>
        <taxon>Bacteria</taxon>
        <taxon>Pseudomonadati</taxon>
        <taxon>Pseudomonadota</taxon>
        <taxon>Gammaproteobacteria</taxon>
        <taxon>Oceanospirillales</taxon>
        <taxon>Halomonadaceae</taxon>
        <taxon>Halomonas</taxon>
    </lineage>
</organism>
<comment type="pathway">
    <text evidence="2">Amino-acid biosynthesis; L-serine biosynthesis; L-serine from 3-phospho-D-glycerate: step 3/3.</text>
</comment>
<feature type="chain" id="PRO_5012319590" description="phosphoserine phosphatase" evidence="11">
    <location>
        <begin position="23"/>
        <end position="324"/>
    </location>
</feature>
<protein>
    <recommendedName>
        <fullName evidence="3">phosphoserine phosphatase</fullName>
        <ecNumber evidence="3">3.1.3.3</ecNumber>
    </recommendedName>
</protein>
<dbReference type="GO" id="GO:0006564">
    <property type="term" value="P:L-serine biosynthetic process"/>
    <property type="evidence" value="ECO:0007669"/>
    <property type="project" value="UniProtKB-KW"/>
</dbReference>
<dbReference type="EC" id="3.1.3.3" evidence="3"/>
<dbReference type="InterPro" id="IPR023214">
    <property type="entry name" value="HAD_sf"/>
</dbReference>
<dbReference type="InterPro" id="IPR036412">
    <property type="entry name" value="HAD-like_sf"/>
</dbReference>
<dbReference type="PANTHER" id="PTHR43344:SF2">
    <property type="entry name" value="PHOSPHOSERINE PHOSPHATASE"/>
    <property type="match status" value="1"/>
</dbReference>
<comment type="catalytic activity">
    <reaction evidence="10">
        <text>O-phospho-D-serine + H2O = D-serine + phosphate</text>
        <dbReference type="Rhea" id="RHEA:24873"/>
        <dbReference type="ChEBI" id="CHEBI:15377"/>
        <dbReference type="ChEBI" id="CHEBI:35247"/>
        <dbReference type="ChEBI" id="CHEBI:43474"/>
        <dbReference type="ChEBI" id="CHEBI:58680"/>
        <dbReference type="EC" id="3.1.3.3"/>
    </reaction>
</comment>
<dbReference type="GO" id="GO:0000287">
    <property type="term" value="F:magnesium ion binding"/>
    <property type="evidence" value="ECO:0007669"/>
    <property type="project" value="TreeGrafter"/>
</dbReference>
<dbReference type="EMBL" id="FRCA01000004">
    <property type="protein sequence ID" value="SHL95576.1"/>
    <property type="molecule type" value="Genomic_DNA"/>
</dbReference>
<dbReference type="Pfam" id="PF12710">
    <property type="entry name" value="HAD"/>
    <property type="match status" value="1"/>
</dbReference>
<dbReference type="GO" id="GO:0036424">
    <property type="term" value="F:L-phosphoserine phosphatase activity"/>
    <property type="evidence" value="ECO:0007669"/>
    <property type="project" value="TreeGrafter"/>
</dbReference>
<dbReference type="RefSeq" id="WP_143166257.1">
    <property type="nucleotide sequence ID" value="NZ_BJXU01000038.1"/>
</dbReference>
<dbReference type="Proteomes" id="UP000184123">
    <property type="component" value="Unassembled WGS sequence"/>
</dbReference>
<evidence type="ECO:0000256" key="7">
    <source>
        <dbReference type="ARBA" id="ARBA00022842"/>
    </source>
</evidence>
<dbReference type="Proteomes" id="UP000321726">
    <property type="component" value="Unassembled WGS sequence"/>
</dbReference>
<keyword evidence="6" id="KW-0378">Hydrolase</keyword>
<evidence type="ECO:0000256" key="1">
    <source>
        <dbReference type="ARBA" id="ARBA00001946"/>
    </source>
</evidence>
<dbReference type="GO" id="GO:0005737">
    <property type="term" value="C:cytoplasm"/>
    <property type="evidence" value="ECO:0007669"/>
    <property type="project" value="TreeGrafter"/>
</dbReference>
<keyword evidence="15" id="KW-1185">Reference proteome</keyword>
<proteinExistence type="predicted"/>
<gene>
    <name evidence="12" type="ORF">HCU01_12220</name>
    <name evidence="13" type="ORF">SAMN05660971_01804</name>
</gene>
<keyword evidence="4" id="KW-0028">Amino-acid biosynthesis</keyword>
<reference evidence="13 14" key="1">
    <citation type="submission" date="2016-11" db="EMBL/GenBank/DDBJ databases">
        <authorList>
            <person name="Jaros S."/>
            <person name="Januszkiewicz K."/>
            <person name="Wedrychowicz H."/>
        </authorList>
    </citation>
    <scope>NUCLEOTIDE SEQUENCE [LARGE SCALE GENOMIC DNA]</scope>
    <source>
        <strain evidence="13 14">DSM 4740</strain>
    </source>
</reference>
<comment type="cofactor">
    <cofactor evidence="1">
        <name>Mg(2+)</name>
        <dbReference type="ChEBI" id="CHEBI:18420"/>
    </cofactor>
</comment>
<keyword evidence="7" id="KW-0460">Magnesium</keyword>
<reference evidence="12 15" key="2">
    <citation type="submission" date="2019-07" db="EMBL/GenBank/DDBJ databases">
        <title>Whole genome shotgun sequence of Halomonas cupida NBRC 102219.</title>
        <authorList>
            <person name="Hosoyama A."/>
            <person name="Uohara A."/>
            <person name="Ohji S."/>
            <person name="Ichikawa N."/>
        </authorList>
    </citation>
    <scope>NUCLEOTIDE SEQUENCE [LARGE SCALE GENOMIC DNA]</scope>
    <source>
        <strain evidence="12 15">NBRC 102219</strain>
    </source>
</reference>
<comment type="catalytic activity">
    <reaction evidence="9">
        <text>O-phospho-L-serine + H2O = L-serine + phosphate</text>
        <dbReference type="Rhea" id="RHEA:21208"/>
        <dbReference type="ChEBI" id="CHEBI:15377"/>
        <dbReference type="ChEBI" id="CHEBI:33384"/>
        <dbReference type="ChEBI" id="CHEBI:43474"/>
        <dbReference type="ChEBI" id="CHEBI:57524"/>
        <dbReference type="EC" id="3.1.3.3"/>
    </reaction>
</comment>
<dbReference type="CDD" id="cd01427">
    <property type="entry name" value="HAD_like"/>
    <property type="match status" value="1"/>
</dbReference>
<evidence type="ECO:0000256" key="6">
    <source>
        <dbReference type="ARBA" id="ARBA00022801"/>
    </source>
</evidence>
<name>A0A1M7EVC3_9GAMM</name>
<evidence type="ECO:0000256" key="11">
    <source>
        <dbReference type="SAM" id="SignalP"/>
    </source>
</evidence>
<sequence length="324" mass="35632">MKRLPCVMLALVSSSLTATVLADPLPSWNEGDNKSAIMDFVEATTDPASDDFVPQQQRIAVFDNDGTLWSEQPMYFQLSYALQRASEADEEALDTPVKKAAAEGDLKTVMEAGNEGLLEVVSISHSGISVDDFQDDVRDWLASATHPNTDRFYTDMVFQPMLELLSYLRDEGYQTYIVSGGGVDFMRAFASEAYGVPPENIIGSIGDTEVVDNDGELELIKQPGVTFIDDGNGKPLAIQRHIGQRPTIAVGNSDGDVPMLRYTTEADGPRLGVLLHHTDGEREYAYDSDSSFGRLDQGLEQAATDDWTVIDMAQDWRTVYQEAP</sequence>